<feature type="transmembrane region" description="Helical" evidence="1">
    <location>
        <begin position="118"/>
        <end position="138"/>
    </location>
</feature>
<reference evidence="2 3" key="1">
    <citation type="submission" date="2015-09" db="EMBL/GenBank/DDBJ databases">
        <title>Draft genome sequence of a Caloramator mitchellensis, a moderate thermophile from the Great Artesian Basin of Australia.</title>
        <authorList>
            <person name="Patel B.K."/>
        </authorList>
    </citation>
    <scope>NUCLEOTIDE SEQUENCE [LARGE SCALE GENOMIC DNA]</scope>
    <source>
        <strain evidence="2 3">VF08</strain>
    </source>
</reference>
<organism evidence="2 3">
    <name type="scientific">Caloramator mitchellensis</name>
    <dbReference type="NCBI Taxonomy" id="908809"/>
    <lineage>
        <taxon>Bacteria</taxon>
        <taxon>Bacillati</taxon>
        <taxon>Bacillota</taxon>
        <taxon>Clostridia</taxon>
        <taxon>Eubacteriales</taxon>
        <taxon>Clostridiaceae</taxon>
        <taxon>Caloramator</taxon>
    </lineage>
</organism>
<keyword evidence="3" id="KW-1185">Reference proteome</keyword>
<dbReference type="EMBL" id="LKHP01000007">
    <property type="protein sequence ID" value="KRQ86674.1"/>
    <property type="molecule type" value="Genomic_DNA"/>
</dbReference>
<dbReference type="Proteomes" id="UP000052015">
    <property type="component" value="Unassembled WGS sequence"/>
</dbReference>
<protein>
    <submittedName>
        <fullName evidence="2">Uncharacterized protein</fullName>
    </submittedName>
</protein>
<keyword evidence="1" id="KW-0472">Membrane</keyword>
<dbReference type="AlphaFoldDB" id="A0A0R3K1C1"/>
<comment type="caution">
    <text evidence="2">The sequence shown here is derived from an EMBL/GenBank/DDBJ whole genome shotgun (WGS) entry which is preliminary data.</text>
</comment>
<evidence type="ECO:0000256" key="1">
    <source>
        <dbReference type="SAM" id="Phobius"/>
    </source>
</evidence>
<keyword evidence="1" id="KW-0812">Transmembrane</keyword>
<evidence type="ECO:0000313" key="2">
    <source>
        <dbReference type="EMBL" id="KRQ86674.1"/>
    </source>
</evidence>
<evidence type="ECO:0000313" key="3">
    <source>
        <dbReference type="Proteomes" id="UP000052015"/>
    </source>
</evidence>
<feature type="transmembrane region" description="Helical" evidence="1">
    <location>
        <begin position="36"/>
        <end position="60"/>
    </location>
</feature>
<accession>A0A0R3K1C1</accession>
<sequence length="149" mass="17518">MIKRILLLFIILLSNYFVVAFSPKPHQISGNGIVPLVPVFVITSTIATFMFAIDFARNFFKLTYNYKTSYKFMILISSIIITMILFNRGIGKFFSLYYTLRRTYTQYIIPLPYRIWEFWIGGLFIVIFIASYISIISVQMKKHIDKIPK</sequence>
<keyword evidence="1" id="KW-1133">Transmembrane helix</keyword>
<dbReference type="RefSeq" id="WP_057978562.1">
    <property type="nucleotide sequence ID" value="NZ_LKHP01000007.1"/>
</dbReference>
<feature type="transmembrane region" description="Helical" evidence="1">
    <location>
        <begin position="72"/>
        <end position="98"/>
    </location>
</feature>
<proteinExistence type="predicted"/>
<gene>
    <name evidence="2" type="ORF">ABG79_01421</name>
</gene>
<name>A0A0R3K1C1_CALMK</name>